<feature type="compositionally biased region" description="Polar residues" evidence="4">
    <location>
        <begin position="16"/>
        <end position="27"/>
    </location>
</feature>
<dbReference type="GO" id="GO:0005997">
    <property type="term" value="P:xylulose metabolic process"/>
    <property type="evidence" value="ECO:0007669"/>
    <property type="project" value="TreeGrafter"/>
</dbReference>
<feature type="region of interest" description="Disordered" evidence="4">
    <location>
        <begin position="88"/>
        <end position="134"/>
    </location>
</feature>
<keyword evidence="3" id="KW-0418">Kinase</keyword>
<protein>
    <submittedName>
        <fullName evidence="5">BQ5605_C002g01150 protein</fullName>
    </submittedName>
</protein>
<dbReference type="STRING" id="796604.A0A2X0M2G6"/>
<evidence type="ECO:0000256" key="2">
    <source>
        <dbReference type="ARBA" id="ARBA00022679"/>
    </source>
</evidence>
<keyword evidence="6" id="KW-1185">Reference proteome</keyword>
<feature type="region of interest" description="Disordered" evidence="4">
    <location>
        <begin position="1"/>
        <end position="70"/>
    </location>
</feature>
<feature type="region of interest" description="Disordered" evidence="4">
    <location>
        <begin position="772"/>
        <end position="820"/>
    </location>
</feature>
<keyword evidence="2" id="KW-0808">Transferase</keyword>
<dbReference type="Proteomes" id="UP000249464">
    <property type="component" value="Unassembled WGS sequence"/>
</dbReference>
<dbReference type="PANTHER" id="PTHR10196:SF57">
    <property type="entry name" value="XYLULOSE KINASE"/>
    <property type="match status" value="1"/>
</dbReference>
<gene>
    <name evidence="5" type="primary">BQ5605_C002g01150</name>
    <name evidence="5" type="ORF">BQ5605_C002G01150</name>
</gene>
<dbReference type="SUPFAM" id="SSF53067">
    <property type="entry name" value="Actin-like ATPase domain"/>
    <property type="match status" value="1"/>
</dbReference>
<dbReference type="GO" id="GO:0005829">
    <property type="term" value="C:cytosol"/>
    <property type="evidence" value="ECO:0007669"/>
    <property type="project" value="TreeGrafter"/>
</dbReference>
<dbReference type="GO" id="GO:0004856">
    <property type="term" value="F:D-xylulokinase activity"/>
    <property type="evidence" value="ECO:0007669"/>
    <property type="project" value="TreeGrafter"/>
</dbReference>
<accession>A0A2X0M2G6</accession>
<comment type="similarity">
    <text evidence="1">Belongs to the FGGY kinase family.</text>
</comment>
<evidence type="ECO:0000256" key="3">
    <source>
        <dbReference type="ARBA" id="ARBA00022777"/>
    </source>
</evidence>
<evidence type="ECO:0000256" key="4">
    <source>
        <dbReference type="SAM" id="MobiDB-lite"/>
    </source>
</evidence>
<dbReference type="EMBL" id="FQNC01000041">
    <property type="protein sequence ID" value="SGY30400.1"/>
    <property type="molecule type" value="Genomic_DNA"/>
</dbReference>
<name>A0A2X0M2G6_9BASI</name>
<evidence type="ECO:0000313" key="5">
    <source>
        <dbReference type="EMBL" id="SGY30400.1"/>
    </source>
</evidence>
<dbReference type="Gene3D" id="3.30.420.40">
    <property type="match status" value="2"/>
</dbReference>
<reference evidence="5 6" key="1">
    <citation type="submission" date="2016-11" db="EMBL/GenBank/DDBJ databases">
        <authorList>
            <person name="Jaros S."/>
            <person name="Januszkiewicz K."/>
            <person name="Wedrychowicz H."/>
        </authorList>
    </citation>
    <scope>NUCLEOTIDE SEQUENCE [LARGE SCALE GENOMIC DNA]</scope>
</reference>
<proteinExistence type="inferred from homology"/>
<dbReference type="InterPro" id="IPR043129">
    <property type="entry name" value="ATPase_NBD"/>
</dbReference>
<feature type="compositionally biased region" description="Polar residues" evidence="4">
    <location>
        <begin position="93"/>
        <end position="120"/>
    </location>
</feature>
<dbReference type="PANTHER" id="PTHR10196">
    <property type="entry name" value="SUGAR KINASE"/>
    <property type="match status" value="1"/>
</dbReference>
<sequence length="898" mass="98583">MTSLATSEPTWRDQQSELQPTWSNAYNRSRSRSRDAGAVDNPRGRTTPPNPSWDGSPEPPSHGVCSSSVNSTRTSAVSLAAAHQVSAAALQDGKSSPQRQPSNLDQSSFGSSSFITNTDVQPLDSPAEAEHPSPIDLGAAPLFLAIDSSQKQMRAVVIDQSCRLVWTEEVNCDSEAPEYLTNQGCYRFDDMVCEPTEMCLKVLDLLLEKLARSCPDPDLLLKVRRVSGAGQHFTQHFLSSEFPDLLAELSERSESRMSTVLSVTRGAFSLPIVATGHDRTTQEECRAIELALSDQPELAFQPPAHKGRGRWVEEQARKRGQAAAAQRTGSKCWTGWSAAQLMKVANDDRKHLGSDNQDPRDIMFQAPQELRMEKQYEGRRSVWERTSRVMLKSTLLATLFLGQMAPMDIADACATNLFNITSRDWDNQVLEIVMGQHTDADGEAGGAGAEQLRRLLGPIVDGSTTEVSQLLQSLGPINQYLVKRFNFSPDCKIIPFSGDNPSTILSCPLNGPREVIVCLGVGGADTVLVACSTYTPGSDHLTMLHPLSKPEAVIDSSSSSTYLAEIVERNSALGRSLARDLYCNGDWNTFARLVALSPHGGSIGLDDKKFMFWFSEGDVGSSSDRLVRCANGVRVAEFEDRKLNPRLLLESQFFSLRSRYSKLLAQSREHERGILPYDPLGFSPHDEDLLPSRIVAVGGACVNPAMLSLLSTMFGCPVYMINSLSEIPNSSRSTTTSSALGAAHKAAYAYAKSNDGDHEPETRSFAQWLTETLEDQRRKDHHTDGTTRGESDVSPSPRSCSGAAAEQSSTNLVDTDTKTDDGRIFDLGALENLQDHRNTRKNGSWYTEQADGSNRPQRGHDPPGLRLVAEPDLDEHKYYSCMLREYIRVHNAAVSSYI</sequence>
<evidence type="ECO:0000313" key="6">
    <source>
        <dbReference type="Proteomes" id="UP000249464"/>
    </source>
</evidence>
<feature type="compositionally biased region" description="Basic and acidic residues" evidence="4">
    <location>
        <begin position="774"/>
        <end position="791"/>
    </location>
</feature>
<dbReference type="AlphaFoldDB" id="A0A2X0M2G6"/>
<evidence type="ECO:0000256" key="1">
    <source>
        <dbReference type="ARBA" id="ARBA00009156"/>
    </source>
</evidence>
<feature type="compositionally biased region" description="Polar residues" evidence="4">
    <location>
        <begin position="841"/>
        <end position="856"/>
    </location>
</feature>
<feature type="region of interest" description="Disordered" evidence="4">
    <location>
        <begin position="836"/>
        <end position="864"/>
    </location>
</feature>
<organism evidence="5 6">
    <name type="scientific">Microbotryum silenes-dioicae</name>
    <dbReference type="NCBI Taxonomy" id="796604"/>
    <lineage>
        <taxon>Eukaryota</taxon>
        <taxon>Fungi</taxon>
        <taxon>Dikarya</taxon>
        <taxon>Basidiomycota</taxon>
        <taxon>Pucciniomycotina</taxon>
        <taxon>Microbotryomycetes</taxon>
        <taxon>Microbotryales</taxon>
        <taxon>Microbotryaceae</taxon>
        <taxon>Microbotryum</taxon>
    </lineage>
</organism>